<dbReference type="InterPro" id="IPR017610">
    <property type="entry name" value="tRNA_S-uridine_synth_MnmC_C"/>
</dbReference>
<evidence type="ECO:0000256" key="3">
    <source>
        <dbReference type="ARBA" id="ARBA00022630"/>
    </source>
</evidence>
<dbReference type="InterPro" id="IPR029063">
    <property type="entry name" value="SAM-dependent_MTases_sf"/>
</dbReference>
<organism evidence="13 14">
    <name type="scientific">Legionella wadsworthii</name>
    <dbReference type="NCBI Taxonomy" id="28088"/>
    <lineage>
        <taxon>Bacteria</taxon>
        <taxon>Pseudomonadati</taxon>
        <taxon>Pseudomonadota</taxon>
        <taxon>Gammaproteobacteria</taxon>
        <taxon>Legionellales</taxon>
        <taxon>Legionellaceae</taxon>
        <taxon>Legionella</taxon>
    </lineage>
</organism>
<dbReference type="InterPro" id="IPR008471">
    <property type="entry name" value="MnmC-like_methylTransf"/>
</dbReference>
<dbReference type="Gene3D" id="3.40.50.150">
    <property type="entry name" value="Vaccinia Virus protein VP39"/>
    <property type="match status" value="1"/>
</dbReference>
<dbReference type="InterPro" id="IPR023032">
    <property type="entry name" value="tRNA_MAMT_biosynth_bifunc_MnmC"/>
</dbReference>
<dbReference type="STRING" id="1122170.GCA_000701265_01046"/>
<dbReference type="SUPFAM" id="SSF54373">
    <property type="entry name" value="FAD-linked reductases, C-terminal domain"/>
    <property type="match status" value="1"/>
</dbReference>
<dbReference type="AlphaFoldDB" id="A0A378LQM0"/>
<comment type="subcellular location">
    <subcellularLocation>
        <location evidence="10">Cytoplasm</location>
    </subcellularLocation>
</comment>
<dbReference type="InterPro" id="IPR036188">
    <property type="entry name" value="FAD/NAD-bd_sf"/>
</dbReference>
<dbReference type="EMBL" id="UGPB01000001">
    <property type="protein sequence ID" value="STY29255.1"/>
    <property type="molecule type" value="Genomic_DNA"/>
</dbReference>
<name>A0A378LQM0_9GAMM</name>
<dbReference type="Pfam" id="PF01266">
    <property type="entry name" value="DAO"/>
    <property type="match status" value="1"/>
</dbReference>
<comment type="cofactor">
    <cofactor evidence="10">
        <name>FAD</name>
        <dbReference type="ChEBI" id="CHEBI:57692"/>
    </cofactor>
</comment>
<comment type="similarity">
    <text evidence="10">In the C-terminal section; belongs to the DAO family.</text>
</comment>
<protein>
    <recommendedName>
        <fullName evidence="10">tRNA 5-methylaminomethyl-2-thiouridine biosynthesis bifunctional protein MnmC</fullName>
        <shortName evidence="10">tRNA mnm(5)s(2)U biosynthesis bifunctional protein</shortName>
    </recommendedName>
    <domain>
        <recommendedName>
            <fullName evidence="10">tRNA (mnm(5)s(2)U34)-methyltransferase</fullName>
            <ecNumber evidence="10">2.1.1.61</ecNumber>
        </recommendedName>
    </domain>
    <domain>
        <recommendedName>
            <fullName evidence="10">FAD-dependent cmnm(5)s(2)U34 oxidoreductase</fullName>
            <ecNumber evidence="10">1.5.-.-</ecNumber>
        </recommendedName>
    </domain>
</protein>
<comment type="function">
    <text evidence="10">Catalyzes the last two steps in the biosynthesis of 5-methylaminomethyl-2-thiouridine (mnm(5)s(2)U) at the wobble position (U34) in tRNA. Catalyzes the FAD-dependent demodification of cmnm(5)s(2)U34 to nm(5)s(2)U34, followed by the transfer of a methyl group from S-adenosyl-L-methionine to nm(5)s(2)U34, to form mnm(5)s(2)U34.</text>
</comment>
<evidence type="ECO:0000256" key="9">
    <source>
        <dbReference type="ARBA" id="ARBA00023268"/>
    </source>
</evidence>
<evidence type="ECO:0000256" key="8">
    <source>
        <dbReference type="ARBA" id="ARBA00023002"/>
    </source>
</evidence>
<evidence type="ECO:0000256" key="6">
    <source>
        <dbReference type="ARBA" id="ARBA00022694"/>
    </source>
</evidence>
<dbReference type="Pfam" id="PF05430">
    <property type="entry name" value="Methyltransf_30"/>
    <property type="match status" value="1"/>
</dbReference>
<keyword evidence="9 10" id="KW-0511">Multifunctional enzyme</keyword>
<dbReference type="Proteomes" id="UP000255297">
    <property type="component" value="Unassembled WGS sequence"/>
</dbReference>
<feature type="region of interest" description="FAD-dependent cmnm(5)s(2)U34 oxidoreductase" evidence="10">
    <location>
        <begin position="284"/>
        <end position="670"/>
    </location>
</feature>
<evidence type="ECO:0000256" key="5">
    <source>
        <dbReference type="ARBA" id="ARBA00022691"/>
    </source>
</evidence>
<dbReference type="Gene3D" id="3.30.9.10">
    <property type="entry name" value="D-Amino Acid Oxidase, subunit A, domain 2"/>
    <property type="match status" value="1"/>
</dbReference>
<evidence type="ECO:0000256" key="7">
    <source>
        <dbReference type="ARBA" id="ARBA00022827"/>
    </source>
</evidence>
<keyword evidence="5 10" id="KW-0949">S-adenosyl-L-methionine</keyword>
<proteinExistence type="inferred from homology"/>
<dbReference type="NCBIfam" id="TIGR03197">
    <property type="entry name" value="MnmC_Cterm"/>
    <property type="match status" value="1"/>
</dbReference>
<evidence type="ECO:0000259" key="12">
    <source>
        <dbReference type="Pfam" id="PF05430"/>
    </source>
</evidence>
<keyword evidence="7 10" id="KW-0274">FAD</keyword>
<keyword evidence="8 10" id="KW-0560">Oxidoreductase</keyword>
<feature type="domain" description="MnmC-like methyltransferase" evidence="12">
    <location>
        <begin position="118"/>
        <end position="252"/>
    </location>
</feature>
<dbReference type="RefSeq" id="WP_031565843.1">
    <property type="nucleotide sequence ID" value="NZ_CAAAIS010000003.1"/>
</dbReference>
<dbReference type="PANTHER" id="PTHR13847:SF283">
    <property type="entry name" value="TRNA 5-METHYLAMINOMETHYL-2-THIOURIDINE BIOSYNTHESIS BIFUNCTIONAL PROTEIN MNMC"/>
    <property type="match status" value="1"/>
</dbReference>
<evidence type="ECO:0000256" key="4">
    <source>
        <dbReference type="ARBA" id="ARBA00022679"/>
    </source>
</evidence>
<evidence type="ECO:0000259" key="11">
    <source>
        <dbReference type="Pfam" id="PF01266"/>
    </source>
</evidence>
<dbReference type="InterPro" id="IPR047785">
    <property type="entry name" value="tRNA_MNMC2"/>
</dbReference>
<dbReference type="SUPFAM" id="SSF51905">
    <property type="entry name" value="FAD/NAD(P)-binding domain"/>
    <property type="match status" value="1"/>
</dbReference>
<keyword evidence="14" id="KW-1185">Reference proteome</keyword>
<evidence type="ECO:0000313" key="14">
    <source>
        <dbReference type="Proteomes" id="UP000255297"/>
    </source>
</evidence>
<feature type="domain" description="FAD dependent oxidoreductase" evidence="11">
    <location>
        <begin position="281"/>
        <end position="635"/>
    </location>
</feature>
<dbReference type="GO" id="GO:0032259">
    <property type="term" value="P:methylation"/>
    <property type="evidence" value="ECO:0007669"/>
    <property type="project" value="UniProtKB-KW"/>
</dbReference>
<dbReference type="InterPro" id="IPR006076">
    <property type="entry name" value="FAD-dep_OxRdtase"/>
</dbReference>
<dbReference type="NCBIfam" id="NF033855">
    <property type="entry name" value="tRNA_MNMC2"/>
    <property type="match status" value="1"/>
</dbReference>
<dbReference type="GO" id="GO:0050660">
    <property type="term" value="F:flavin adenine dinucleotide binding"/>
    <property type="evidence" value="ECO:0007669"/>
    <property type="project" value="UniProtKB-UniRule"/>
</dbReference>
<keyword evidence="2 10" id="KW-0489">Methyltransferase</keyword>
<dbReference type="PANTHER" id="PTHR13847">
    <property type="entry name" value="SARCOSINE DEHYDROGENASE-RELATED"/>
    <property type="match status" value="1"/>
</dbReference>
<dbReference type="GO" id="GO:0002097">
    <property type="term" value="P:tRNA wobble base modification"/>
    <property type="evidence" value="ECO:0007669"/>
    <property type="project" value="UniProtKB-UniRule"/>
</dbReference>
<dbReference type="OrthoDB" id="9786494at2"/>
<dbReference type="GO" id="GO:0016645">
    <property type="term" value="F:oxidoreductase activity, acting on the CH-NH group of donors"/>
    <property type="evidence" value="ECO:0007669"/>
    <property type="project" value="InterPro"/>
</dbReference>
<dbReference type="GO" id="GO:0005737">
    <property type="term" value="C:cytoplasm"/>
    <property type="evidence" value="ECO:0007669"/>
    <property type="project" value="UniProtKB-SubCell"/>
</dbReference>
<evidence type="ECO:0000256" key="2">
    <source>
        <dbReference type="ARBA" id="ARBA00022603"/>
    </source>
</evidence>
<comment type="similarity">
    <text evidence="10">In the N-terminal section; belongs to the methyltransferase superfamily. tRNA (mnm(5)s(2)U34)-methyltransferase family.</text>
</comment>
<evidence type="ECO:0000256" key="1">
    <source>
        <dbReference type="ARBA" id="ARBA00022490"/>
    </source>
</evidence>
<dbReference type="NCBIfam" id="NF002481">
    <property type="entry name" value="PRK01747.1-2"/>
    <property type="match status" value="1"/>
</dbReference>
<evidence type="ECO:0000256" key="10">
    <source>
        <dbReference type="HAMAP-Rule" id="MF_01102"/>
    </source>
</evidence>
<sequence>MSNFFVPIKKAELIWHDNLPFSKQYQDIYHSSDGGVDQALYVFVGGNDLIKRWQLLPLDEPTKFTIAETGFGIGLNFLVVWRLWEQYAPKSSQLHFISCEKHPLSLDDLIKSLSFWPQLKVEAQQLIENYPVLTPGFHHLSFCEGRISLTLMLGDVLDCYEQLLICGESNLESQLRTAFIDAWFLDGFSPSKNKSMWSEALVKVIAMLSKEDKTTLATYSAAGSVRNSLTQNGFTVEKRKGFGAKRHMICARFTKKNIQNAGKRHTPWHIGTSGKKYNQTAVIVGGGLAGCFTAYALNKRGWKITILEELNQVGCAGSANQQAVLFPKLSAYNSPLTQFMLSAYLFAARTYKNILDKRNIGQLCGSLLLSYSDKEIANQGSLQQWLDHYPELGLLVDPEQASKLAGLPIAMSGLFLPLSGWINSPELCKFLINREGISVRTQTSVNQLNYENQWIVNGIETNVLILANGPKINSFDETQYLPVKPIRGQMTTVPVTDQSERLKLPICGDGHVLPANQGHHMVGATFELKTSESKTKHLDDLKNLAKLKQLAPEVLWSDKVVNHWAGVRASTPDYLPLVGQIAEPSKFVNQFIGLETNAKRWIAQAGPYYPGLYACAGFGSRGLTTIPLCAEWLASMINHEISCLPRNLHYALSPARFLRKNIIRSEIKID</sequence>
<keyword evidence="4 10" id="KW-0808">Transferase</keyword>
<dbReference type="Gene3D" id="3.50.50.60">
    <property type="entry name" value="FAD/NAD(P)-binding domain"/>
    <property type="match status" value="1"/>
</dbReference>
<dbReference type="HAMAP" id="MF_01102">
    <property type="entry name" value="MnmC"/>
    <property type="match status" value="1"/>
</dbReference>
<dbReference type="EC" id="1.5.-.-" evidence="10"/>
<comment type="catalytic activity">
    <reaction evidence="10">
        <text>5-aminomethyl-2-thiouridine(34) in tRNA + S-adenosyl-L-methionine = 5-methylaminomethyl-2-thiouridine(34) in tRNA + S-adenosyl-L-homocysteine + H(+)</text>
        <dbReference type="Rhea" id="RHEA:19569"/>
        <dbReference type="Rhea" id="RHEA-COMP:10195"/>
        <dbReference type="Rhea" id="RHEA-COMP:10197"/>
        <dbReference type="ChEBI" id="CHEBI:15378"/>
        <dbReference type="ChEBI" id="CHEBI:57856"/>
        <dbReference type="ChEBI" id="CHEBI:59789"/>
        <dbReference type="ChEBI" id="CHEBI:74454"/>
        <dbReference type="ChEBI" id="CHEBI:74455"/>
        <dbReference type="EC" id="2.1.1.61"/>
    </reaction>
</comment>
<accession>A0A378LQM0</accession>
<dbReference type="EC" id="2.1.1.61" evidence="10"/>
<keyword evidence="3 10" id="KW-0285">Flavoprotein</keyword>
<feature type="region of interest" description="tRNA (mnm(5)s(2)U34)-methyltransferase" evidence="10">
    <location>
        <begin position="1"/>
        <end position="254"/>
    </location>
</feature>
<keyword evidence="6 10" id="KW-0819">tRNA processing</keyword>
<dbReference type="GO" id="GO:0004808">
    <property type="term" value="F:tRNA (5-methylaminomethyl-2-thiouridylate)(34)-methyltransferase activity"/>
    <property type="evidence" value="ECO:0007669"/>
    <property type="project" value="UniProtKB-EC"/>
</dbReference>
<gene>
    <name evidence="10 13" type="primary">mnmC</name>
    <name evidence="13" type="ORF">NCTC11532_01440</name>
</gene>
<keyword evidence="1 10" id="KW-0963">Cytoplasm</keyword>
<evidence type="ECO:0000313" key="13">
    <source>
        <dbReference type="EMBL" id="STY29255.1"/>
    </source>
</evidence>
<reference evidence="13 14" key="1">
    <citation type="submission" date="2018-06" db="EMBL/GenBank/DDBJ databases">
        <authorList>
            <consortium name="Pathogen Informatics"/>
            <person name="Doyle S."/>
        </authorList>
    </citation>
    <scope>NUCLEOTIDE SEQUENCE [LARGE SCALE GENOMIC DNA]</scope>
    <source>
        <strain evidence="13 14">NCTC11532</strain>
    </source>
</reference>